<dbReference type="Proteomes" id="UP000541558">
    <property type="component" value="Unassembled WGS sequence"/>
</dbReference>
<dbReference type="OrthoDB" id="10283508at2759"/>
<dbReference type="EMBL" id="JAACJK010000008">
    <property type="protein sequence ID" value="KAF5339373.1"/>
    <property type="molecule type" value="Genomic_DNA"/>
</dbReference>
<protein>
    <submittedName>
        <fullName evidence="2">Uncharacterized protein</fullName>
    </submittedName>
</protein>
<accession>A0A8H5FK59</accession>
<feature type="compositionally biased region" description="Basic and acidic residues" evidence="1">
    <location>
        <begin position="181"/>
        <end position="200"/>
    </location>
</feature>
<sequence>MLLRFLGIFSGLLIKKEEETDGGWLLKRKDESQTNLPGAFDIKEEEKPSALALIKDEPNPEHEQELESHSATYAKVKAEPRGDVQLPPRGVTGARGHFKHEHDDGESDSSQESSGERHSDADDEDSERELRGPPETLAVTRLRFLPTPAESPHSAARTRRLKYEERAEVEVPSTPSRKKDKGKEPVRGHREDSDQEDTRMNRPLAALTLLTPRPTPQKASTSRNTGHANFSLESDDDIFAPKPSSTEKFDSLHPDPVQIPTIKAEWIPDDEMAEASGEPVDVERRLCLLLPNSVLLTWFQSLDAWNVFIGMHTRYLGKYWGDRELERQIVRGVQGTVLNYANESDKIQVACTAVYMSWMYRTAAEPYLEDAPARKPDMILAPKAVHRHWKAMLEDISGRKMIVHIYGGGRTPIPEGTDVVIANVDTAREQHKRMLEEKKRVDRDAQYAVQMAKPRCPKTKEMWVNDIEGLWKDQWLREQPLVSTEWNCVVIDEDGRNRLVDPTTVGSCAVLGLLSDNFILLQGNSQKDSMDEWQMAFALTMRHVSLRQKEIGRGSLRPDEYKPLLSKTVITRDASYWEGVAPLRAERRCKSRKAALALAQFGRKLAKIQFSKDKEVLEEGYPWVEYPEGEELMDMDSD</sequence>
<proteinExistence type="predicted"/>
<organism evidence="2 3">
    <name type="scientific">Ephemerocybe angulata</name>
    <dbReference type="NCBI Taxonomy" id="980116"/>
    <lineage>
        <taxon>Eukaryota</taxon>
        <taxon>Fungi</taxon>
        <taxon>Dikarya</taxon>
        <taxon>Basidiomycota</taxon>
        <taxon>Agaricomycotina</taxon>
        <taxon>Agaricomycetes</taxon>
        <taxon>Agaricomycetidae</taxon>
        <taxon>Agaricales</taxon>
        <taxon>Agaricineae</taxon>
        <taxon>Psathyrellaceae</taxon>
        <taxon>Ephemerocybe</taxon>
    </lineage>
</organism>
<feature type="region of interest" description="Disordered" evidence="1">
    <location>
        <begin position="20"/>
        <end position="254"/>
    </location>
</feature>
<evidence type="ECO:0000313" key="2">
    <source>
        <dbReference type="EMBL" id="KAF5339373.1"/>
    </source>
</evidence>
<feature type="compositionally biased region" description="Low complexity" evidence="1">
    <location>
        <begin position="202"/>
        <end position="212"/>
    </location>
</feature>
<name>A0A8H5FK59_9AGAR</name>
<reference evidence="2 3" key="1">
    <citation type="journal article" date="2020" name="ISME J.">
        <title>Uncovering the hidden diversity of litter-decomposition mechanisms in mushroom-forming fungi.</title>
        <authorList>
            <person name="Floudas D."/>
            <person name="Bentzer J."/>
            <person name="Ahren D."/>
            <person name="Johansson T."/>
            <person name="Persson P."/>
            <person name="Tunlid A."/>
        </authorList>
    </citation>
    <scope>NUCLEOTIDE SEQUENCE [LARGE SCALE GENOMIC DNA]</scope>
    <source>
        <strain evidence="2 3">CBS 175.51</strain>
    </source>
</reference>
<feature type="compositionally biased region" description="Polar residues" evidence="1">
    <location>
        <begin position="217"/>
        <end position="232"/>
    </location>
</feature>
<gene>
    <name evidence="2" type="ORF">D9611_009814</name>
</gene>
<comment type="caution">
    <text evidence="2">The sequence shown here is derived from an EMBL/GenBank/DDBJ whole genome shotgun (WGS) entry which is preliminary data.</text>
</comment>
<evidence type="ECO:0000256" key="1">
    <source>
        <dbReference type="SAM" id="MobiDB-lite"/>
    </source>
</evidence>
<evidence type="ECO:0000313" key="3">
    <source>
        <dbReference type="Proteomes" id="UP000541558"/>
    </source>
</evidence>
<keyword evidence="3" id="KW-1185">Reference proteome</keyword>
<dbReference type="AlphaFoldDB" id="A0A8H5FK59"/>
<feature type="compositionally biased region" description="Basic and acidic residues" evidence="1">
    <location>
        <begin position="41"/>
        <end position="68"/>
    </location>
</feature>